<evidence type="ECO:0000313" key="3">
    <source>
        <dbReference type="Proteomes" id="UP000612362"/>
    </source>
</evidence>
<dbReference type="Proteomes" id="UP000612362">
    <property type="component" value="Unassembled WGS sequence"/>
</dbReference>
<dbReference type="AlphaFoldDB" id="A0A8J3I0Q3"/>
<reference evidence="2" key="1">
    <citation type="submission" date="2020-10" db="EMBL/GenBank/DDBJ databases">
        <title>Taxonomic study of unclassified bacteria belonging to the class Ktedonobacteria.</title>
        <authorList>
            <person name="Yabe S."/>
            <person name="Wang C.M."/>
            <person name="Zheng Y."/>
            <person name="Sakai Y."/>
            <person name="Cavaletti L."/>
            <person name="Monciardini P."/>
            <person name="Donadio S."/>
        </authorList>
    </citation>
    <scope>NUCLEOTIDE SEQUENCE</scope>
    <source>
        <strain evidence="2">SOSP1-1</strain>
    </source>
</reference>
<sequence>MKPHLRRNMLILALGIGFLVLTALFGTFISNYEDAPHEASAQIQKQQAGPYEITLQVNPNPPSINTPATIIIQVVRSGTQQLLTNAHVSISGEMPEMNMSPNQAEAKLQKNGTYTTNFQFSMSGSWLLQVRIEAPDHQLRTQASR</sequence>
<evidence type="ECO:0000259" key="1">
    <source>
        <dbReference type="Pfam" id="PF13115"/>
    </source>
</evidence>
<dbReference type="Pfam" id="PF13115">
    <property type="entry name" value="YtkA"/>
    <property type="match status" value="1"/>
</dbReference>
<organism evidence="2 3">
    <name type="scientific">Ktedonospora formicarum</name>
    <dbReference type="NCBI Taxonomy" id="2778364"/>
    <lineage>
        <taxon>Bacteria</taxon>
        <taxon>Bacillati</taxon>
        <taxon>Chloroflexota</taxon>
        <taxon>Ktedonobacteria</taxon>
        <taxon>Ktedonobacterales</taxon>
        <taxon>Ktedonobacteraceae</taxon>
        <taxon>Ktedonospora</taxon>
    </lineage>
</organism>
<dbReference type="InterPro" id="IPR032693">
    <property type="entry name" value="YtkA-like_dom"/>
</dbReference>
<name>A0A8J3I0Q3_9CHLR</name>
<protein>
    <recommendedName>
        <fullName evidence="1">YtkA-like domain-containing protein</fullName>
    </recommendedName>
</protein>
<evidence type="ECO:0000313" key="2">
    <source>
        <dbReference type="EMBL" id="GHO43953.1"/>
    </source>
</evidence>
<feature type="domain" description="YtkA-like" evidence="1">
    <location>
        <begin position="46"/>
        <end position="130"/>
    </location>
</feature>
<accession>A0A8J3I0Q3</accession>
<gene>
    <name evidence="2" type="ORF">KSX_21160</name>
</gene>
<comment type="caution">
    <text evidence="2">The sequence shown here is derived from an EMBL/GenBank/DDBJ whole genome shotgun (WGS) entry which is preliminary data.</text>
</comment>
<proteinExistence type="predicted"/>
<dbReference type="RefSeq" id="WP_220193391.1">
    <property type="nucleotide sequence ID" value="NZ_BNJF01000001.1"/>
</dbReference>
<keyword evidence="3" id="KW-1185">Reference proteome</keyword>
<dbReference type="EMBL" id="BNJF01000001">
    <property type="protein sequence ID" value="GHO43953.1"/>
    <property type="molecule type" value="Genomic_DNA"/>
</dbReference>